<comment type="caution">
    <text evidence="1">The sequence shown here is derived from an EMBL/GenBank/DDBJ whole genome shotgun (WGS) entry which is preliminary data.</text>
</comment>
<sequence length="95" mass="10312">MPLSPEPFPVTIPSQRSAKDPDLISSLRQTISALANQPQRPIAQHDVEIAIVAAFIYNLLRRGGDENDLALLITDLNQVGEEIEGKLRAIRGGLG</sequence>
<evidence type="ECO:0000313" key="1">
    <source>
        <dbReference type="EMBL" id="KAF6225583.1"/>
    </source>
</evidence>
<dbReference type="RefSeq" id="XP_037154292.1">
    <property type="nucleotide sequence ID" value="XM_037300444.1"/>
</dbReference>
<gene>
    <name evidence="1" type="ORF">HO133_009583</name>
</gene>
<dbReference type="AlphaFoldDB" id="A0A8H6CL82"/>
<reference evidence="1 2" key="1">
    <citation type="journal article" date="2020" name="Genomics">
        <title>Complete, high-quality genomes from long-read metagenomic sequencing of two wolf lichen thalli reveals enigmatic genome architecture.</title>
        <authorList>
            <person name="McKenzie S.K."/>
            <person name="Walston R.F."/>
            <person name="Allen J.L."/>
        </authorList>
    </citation>
    <scope>NUCLEOTIDE SEQUENCE [LARGE SCALE GENOMIC DNA]</scope>
    <source>
        <strain evidence="1">WasteWater1</strain>
    </source>
</reference>
<organism evidence="1 2">
    <name type="scientific">Letharia lupina</name>
    <dbReference type="NCBI Taxonomy" id="560253"/>
    <lineage>
        <taxon>Eukaryota</taxon>
        <taxon>Fungi</taxon>
        <taxon>Dikarya</taxon>
        <taxon>Ascomycota</taxon>
        <taxon>Pezizomycotina</taxon>
        <taxon>Lecanoromycetes</taxon>
        <taxon>OSLEUM clade</taxon>
        <taxon>Lecanoromycetidae</taxon>
        <taxon>Lecanorales</taxon>
        <taxon>Lecanorineae</taxon>
        <taxon>Parmeliaceae</taxon>
        <taxon>Letharia</taxon>
    </lineage>
</organism>
<evidence type="ECO:0000313" key="2">
    <source>
        <dbReference type="Proteomes" id="UP000593566"/>
    </source>
</evidence>
<dbReference type="EMBL" id="JACCJB010000007">
    <property type="protein sequence ID" value="KAF6225583.1"/>
    <property type="molecule type" value="Genomic_DNA"/>
</dbReference>
<dbReference type="GeneID" id="59337978"/>
<protein>
    <submittedName>
        <fullName evidence="1">Uncharacterized protein</fullName>
    </submittedName>
</protein>
<dbReference type="Proteomes" id="UP000593566">
    <property type="component" value="Unassembled WGS sequence"/>
</dbReference>
<proteinExistence type="predicted"/>
<name>A0A8H6CL82_9LECA</name>
<keyword evidence="2" id="KW-1185">Reference proteome</keyword>
<accession>A0A8H6CL82</accession>